<feature type="coiled-coil region" evidence="2">
    <location>
        <begin position="584"/>
        <end position="730"/>
    </location>
</feature>
<proteinExistence type="predicted"/>
<organism evidence="4 5">
    <name type="scientific">Vitrella brassicaformis (strain CCMP3155)</name>
    <dbReference type="NCBI Taxonomy" id="1169540"/>
    <lineage>
        <taxon>Eukaryota</taxon>
        <taxon>Sar</taxon>
        <taxon>Alveolata</taxon>
        <taxon>Colpodellida</taxon>
        <taxon>Vitrellaceae</taxon>
        <taxon>Vitrella</taxon>
    </lineage>
</organism>
<feature type="region of interest" description="Disordered" evidence="3">
    <location>
        <begin position="77"/>
        <end position="107"/>
    </location>
</feature>
<feature type="region of interest" description="Disordered" evidence="3">
    <location>
        <begin position="1"/>
        <end position="21"/>
    </location>
</feature>
<evidence type="ECO:0000313" key="5">
    <source>
        <dbReference type="Proteomes" id="UP000041254"/>
    </source>
</evidence>
<feature type="region of interest" description="Disordered" evidence="3">
    <location>
        <begin position="236"/>
        <end position="271"/>
    </location>
</feature>
<dbReference type="EMBL" id="CDMY01000869">
    <property type="protein sequence ID" value="CEM35936.1"/>
    <property type="molecule type" value="Genomic_DNA"/>
</dbReference>
<protein>
    <submittedName>
        <fullName evidence="4">Uncharacterized protein</fullName>
    </submittedName>
</protein>
<feature type="region of interest" description="Disordered" evidence="3">
    <location>
        <begin position="440"/>
        <end position="480"/>
    </location>
</feature>
<feature type="compositionally biased region" description="Polar residues" evidence="3">
    <location>
        <begin position="816"/>
        <end position="833"/>
    </location>
</feature>
<dbReference type="PANTHER" id="PTHR21549">
    <property type="entry name" value="MUTATED IN BLADDER CANCER 1"/>
    <property type="match status" value="1"/>
</dbReference>
<dbReference type="InterPro" id="IPR039902">
    <property type="entry name" value="CCDC148/CCDC112"/>
</dbReference>
<sequence length="833" mass="93088">MTEATRRESQRGITVEGAKKKSQLIRQRIAALREGARQRKQRSTWSRQKHQWAQQANRLLHERHELEAEISRFVATHGSLQCASEDETETGSQRPREDDAGSPQYGPLFSALLATVDAPAEASDAGSQATVARFYGRLEKDRNAYLQSIRAKIGAAVPSPHDSTPAECDEQAISGDRDAAGKIPPISDDATAGPLDTPSIKTNMRAHLGRYFDPQRPKHMTERTAQSALWSLTHPVPHKHDAADPLTHRARPSLPSNSNRAASPSNGEGPGCMSDSWVALAVVGSSLQTMGEKLTEEYRCALQGLPDDTRALLRDHTVGRAADDDGSDISEAEECFLGQEAPTLTQTFPALQDTHPAPHPAIKDAPSHPPCTHDDDNHSSSAGETTSGVTSFFRSHPSAIQHRYLSLVHQAEQAFLDRLTELRRERASVKLRMQRTVTEAVHEATAEGEEGEEGRVAVDENTSKSEGDNDEGCTTLAVADDGSSSGDGGGFLARFDLLYRQYYGGDSTKARTAHTDELFMDRLTKEWPHINTSCLRGCRQDYEELLLLAQHHTTAIRQHRRHRWAMLKEARHEWQTCIDDARKRQEANEHRAKQRAEKDRLTRELADRRVHFLEKQWQKQRREAALQKSRAEEAAAAEAAWQEHAARVKQAAMRFREVKEQRAAAEEVARHDAEREAAELLRHRHIINSLRLCRRREIEIWKQEEADLRKQAAEQQAADRQARLARALQKFAVIAPNDPARLLKSLECHEIWKKADDPHVACLDLFPMRGFSEAALMKDTRYKLSAALQNAGLYGSSAGRSAMLAARPAQPARPDTITQPMNPLKQQKGIVQQ</sequence>
<name>A0A0G4GY82_VITBC</name>
<feature type="compositionally biased region" description="Polar residues" evidence="3">
    <location>
        <begin position="379"/>
        <end position="390"/>
    </location>
</feature>
<gene>
    <name evidence="4" type="ORF">Vbra_19021</name>
</gene>
<dbReference type="OrthoDB" id="424025at2759"/>
<evidence type="ECO:0000256" key="3">
    <source>
        <dbReference type="SAM" id="MobiDB-lite"/>
    </source>
</evidence>
<feature type="region of interest" description="Disordered" evidence="3">
    <location>
        <begin position="177"/>
        <end position="199"/>
    </location>
</feature>
<dbReference type="PANTHER" id="PTHR21549:SF1">
    <property type="entry name" value="COILED-COIL DOMAIN-CONTAINING PROTEIN 148"/>
    <property type="match status" value="1"/>
</dbReference>
<evidence type="ECO:0000313" key="4">
    <source>
        <dbReference type="EMBL" id="CEM35936.1"/>
    </source>
</evidence>
<feature type="compositionally biased region" description="Low complexity" evidence="3">
    <location>
        <begin position="252"/>
        <end position="266"/>
    </location>
</feature>
<dbReference type="InParanoid" id="A0A0G4GY82"/>
<reference evidence="4 5" key="1">
    <citation type="submission" date="2014-11" db="EMBL/GenBank/DDBJ databases">
        <authorList>
            <person name="Zhu J."/>
            <person name="Qi W."/>
            <person name="Song R."/>
        </authorList>
    </citation>
    <scope>NUCLEOTIDE SEQUENCE [LARGE SCALE GENOMIC DNA]</scope>
</reference>
<keyword evidence="1 2" id="KW-0175">Coiled coil</keyword>
<dbReference type="VEuPathDB" id="CryptoDB:Vbra_19021"/>
<feature type="compositionally biased region" description="Basic and acidic residues" evidence="3">
    <location>
        <begin position="453"/>
        <end position="467"/>
    </location>
</feature>
<feature type="region of interest" description="Disordered" evidence="3">
    <location>
        <begin position="350"/>
        <end position="390"/>
    </location>
</feature>
<keyword evidence="5" id="KW-1185">Reference proteome</keyword>
<feature type="compositionally biased region" description="Basic and acidic residues" evidence="3">
    <location>
        <begin position="361"/>
        <end position="378"/>
    </location>
</feature>
<feature type="compositionally biased region" description="Basic and acidic residues" evidence="3">
    <location>
        <begin position="238"/>
        <end position="247"/>
    </location>
</feature>
<feature type="compositionally biased region" description="Basic and acidic residues" evidence="3">
    <location>
        <begin position="1"/>
        <end position="10"/>
    </location>
</feature>
<feature type="region of interest" description="Disordered" evidence="3">
    <location>
        <begin position="806"/>
        <end position="833"/>
    </location>
</feature>
<evidence type="ECO:0000256" key="1">
    <source>
        <dbReference type="ARBA" id="ARBA00023054"/>
    </source>
</evidence>
<dbReference type="AlphaFoldDB" id="A0A0G4GY82"/>
<evidence type="ECO:0000256" key="2">
    <source>
        <dbReference type="SAM" id="Coils"/>
    </source>
</evidence>
<dbReference type="Proteomes" id="UP000041254">
    <property type="component" value="Unassembled WGS sequence"/>
</dbReference>
<accession>A0A0G4GY82</accession>